<sequence length="161" mass="18439">MKKISQLTLLLILLISSASCSETKEAALYTSSITLPAEQHELHHLLLREYRKKIPKTEKTNYPSIYEKNKDGVTNPYVEFIFGDDVKGGELKKNLKEYLTTNPDQAGDYYSLWTIFYLEQIGIKISDLEGGRVEASSSELKITARQEEVEYLEELLNQTNE</sequence>
<keyword evidence="1" id="KW-0732">Signal</keyword>
<reference evidence="2 3" key="1">
    <citation type="submission" date="2018-05" db="EMBL/GenBank/DDBJ databases">
        <title>Coraliomargarita sinensis sp. nov., isolated from a marine solar saltern.</title>
        <authorList>
            <person name="Zhou L.Y."/>
        </authorList>
    </citation>
    <scope>NUCLEOTIDE SEQUENCE [LARGE SCALE GENOMIC DNA]</scope>
    <source>
        <strain evidence="2 3">WN38</strain>
    </source>
</reference>
<dbReference type="Proteomes" id="UP000247099">
    <property type="component" value="Unassembled WGS sequence"/>
</dbReference>
<name>A0A317ZEU2_9BACT</name>
<feature type="chain" id="PRO_5016292488" description="Lipoprotein" evidence="1">
    <location>
        <begin position="22"/>
        <end position="161"/>
    </location>
</feature>
<evidence type="ECO:0000256" key="1">
    <source>
        <dbReference type="SAM" id="SignalP"/>
    </source>
</evidence>
<accession>A0A317ZEU2</accession>
<feature type="signal peptide" evidence="1">
    <location>
        <begin position="1"/>
        <end position="21"/>
    </location>
</feature>
<dbReference type="RefSeq" id="WP_110132273.1">
    <property type="nucleotide sequence ID" value="NZ_QHJQ01000020.1"/>
</dbReference>
<comment type="caution">
    <text evidence="2">The sequence shown here is derived from an EMBL/GenBank/DDBJ whole genome shotgun (WGS) entry which is preliminary data.</text>
</comment>
<proteinExistence type="predicted"/>
<gene>
    <name evidence="2" type="ORF">DDZ13_14985</name>
</gene>
<evidence type="ECO:0000313" key="3">
    <source>
        <dbReference type="Proteomes" id="UP000247099"/>
    </source>
</evidence>
<dbReference type="EMBL" id="QHJQ01000020">
    <property type="protein sequence ID" value="PXA02857.1"/>
    <property type="molecule type" value="Genomic_DNA"/>
</dbReference>
<protein>
    <recommendedName>
        <fullName evidence="4">Lipoprotein</fullName>
    </recommendedName>
</protein>
<evidence type="ECO:0008006" key="4">
    <source>
        <dbReference type="Google" id="ProtNLM"/>
    </source>
</evidence>
<dbReference type="InParanoid" id="A0A317ZEU2"/>
<organism evidence="2 3">
    <name type="scientific">Coraliomargarita sinensis</name>
    <dbReference type="NCBI Taxonomy" id="2174842"/>
    <lineage>
        <taxon>Bacteria</taxon>
        <taxon>Pseudomonadati</taxon>
        <taxon>Verrucomicrobiota</taxon>
        <taxon>Opitutia</taxon>
        <taxon>Puniceicoccales</taxon>
        <taxon>Coraliomargaritaceae</taxon>
        <taxon>Coraliomargarita</taxon>
    </lineage>
</organism>
<evidence type="ECO:0000313" key="2">
    <source>
        <dbReference type="EMBL" id="PXA02857.1"/>
    </source>
</evidence>
<dbReference type="AlphaFoldDB" id="A0A317ZEU2"/>
<keyword evidence="3" id="KW-1185">Reference proteome</keyword>
<dbReference type="PROSITE" id="PS51257">
    <property type="entry name" value="PROKAR_LIPOPROTEIN"/>
    <property type="match status" value="1"/>
</dbReference>